<dbReference type="EMBL" id="CP098502">
    <property type="protein sequence ID" value="UTI64438.1"/>
    <property type="molecule type" value="Genomic_DNA"/>
</dbReference>
<evidence type="ECO:0000313" key="2">
    <source>
        <dbReference type="Proteomes" id="UP001056035"/>
    </source>
</evidence>
<organism evidence="1 2">
    <name type="scientific">Paraconexibacter antarcticus</name>
    <dbReference type="NCBI Taxonomy" id="2949664"/>
    <lineage>
        <taxon>Bacteria</taxon>
        <taxon>Bacillati</taxon>
        <taxon>Actinomycetota</taxon>
        <taxon>Thermoleophilia</taxon>
        <taxon>Solirubrobacterales</taxon>
        <taxon>Paraconexibacteraceae</taxon>
        <taxon>Paraconexibacter</taxon>
    </lineage>
</organism>
<name>A0ABY5DT46_9ACTN</name>
<reference evidence="1 2" key="1">
    <citation type="submission" date="2022-06" db="EMBL/GenBank/DDBJ databases">
        <title>Paraconexibacter antarcticus.</title>
        <authorList>
            <person name="Kim C.S."/>
        </authorList>
    </citation>
    <scope>NUCLEOTIDE SEQUENCE [LARGE SCALE GENOMIC DNA]</scope>
    <source>
        <strain evidence="1 2">02-257</strain>
    </source>
</reference>
<sequence length="173" mass="17764">MTSHPVRRGGVRSSAAVLTLALTVAASGCGGSSGGSSKDYYAAIDTFCGKVTAAAQQVTTDTAAVRRDSKAPAADRYAAITKSLTRFADSTEAALTKLEQAKVPAKFSDYQKGTSAGFRTFISTLRTTAASADKNGPKALTQLQGKLNAVKLPDPPKDITANAKACASFSPKG</sequence>
<keyword evidence="2" id="KW-1185">Reference proteome</keyword>
<protein>
    <recommendedName>
        <fullName evidence="3">Lipoprotein</fullName>
    </recommendedName>
</protein>
<accession>A0ABY5DT46</accession>
<dbReference type="PROSITE" id="PS51257">
    <property type="entry name" value="PROKAR_LIPOPROTEIN"/>
    <property type="match status" value="1"/>
</dbReference>
<evidence type="ECO:0000313" key="1">
    <source>
        <dbReference type="EMBL" id="UTI64438.1"/>
    </source>
</evidence>
<dbReference type="RefSeq" id="WP_254571140.1">
    <property type="nucleotide sequence ID" value="NZ_CP098502.1"/>
</dbReference>
<dbReference type="Proteomes" id="UP001056035">
    <property type="component" value="Chromosome"/>
</dbReference>
<proteinExistence type="predicted"/>
<gene>
    <name evidence="1" type="ORF">NBH00_24260</name>
</gene>
<evidence type="ECO:0008006" key="3">
    <source>
        <dbReference type="Google" id="ProtNLM"/>
    </source>
</evidence>